<dbReference type="AlphaFoldDB" id="A0A645IQ01"/>
<dbReference type="EMBL" id="VSSQ01119577">
    <property type="protein sequence ID" value="MPN52952.1"/>
    <property type="molecule type" value="Genomic_DNA"/>
</dbReference>
<name>A0A645IQ01_9ZZZZ</name>
<protein>
    <submittedName>
        <fullName evidence="1">Uncharacterized protein</fullName>
    </submittedName>
</protein>
<accession>A0A645IQ01</accession>
<organism evidence="1">
    <name type="scientific">bioreactor metagenome</name>
    <dbReference type="NCBI Taxonomy" id="1076179"/>
    <lineage>
        <taxon>unclassified sequences</taxon>
        <taxon>metagenomes</taxon>
        <taxon>ecological metagenomes</taxon>
    </lineage>
</organism>
<proteinExistence type="predicted"/>
<evidence type="ECO:0000313" key="1">
    <source>
        <dbReference type="EMBL" id="MPN52952.1"/>
    </source>
</evidence>
<sequence>MASRLSLTHASGEIGLIQPTATYLSWTSTKSCTILTTLVATVPESCSLVASAVSEIGSVV</sequence>
<reference evidence="1" key="1">
    <citation type="submission" date="2019-08" db="EMBL/GenBank/DDBJ databases">
        <authorList>
            <person name="Kucharzyk K."/>
            <person name="Murdoch R.W."/>
            <person name="Higgins S."/>
            <person name="Loffler F."/>
        </authorList>
    </citation>
    <scope>NUCLEOTIDE SEQUENCE</scope>
</reference>
<comment type="caution">
    <text evidence="1">The sequence shown here is derived from an EMBL/GenBank/DDBJ whole genome shotgun (WGS) entry which is preliminary data.</text>
</comment>
<gene>
    <name evidence="1" type="ORF">SDC9_200615</name>
</gene>